<protein>
    <submittedName>
        <fullName evidence="1">Uncharacterized protein</fullName>
    </submittedName>
</protein>
<dbReference type="RefSeq" id="WP_046766551.1">
    <property type="nucleotide sequence ID" value="NZ_KQ061219.1"/>
</dbReference>
<name>A0A1H2GLA4_9ACTN</name>
<evidence type="ECO:0000313" key="1">
    <source>
        <dbReference type="EMBL" id="SDU20437.1"/>
    </source>
</evidence>
<dbReference type="EMBL" id="LT629791">
    <property type="protein sequence ID" value="SDU20437.1"/>
    <property type="molecule type" value="Genomic_DNA"/>
</dbReference>
<dbReference type="STRING" id="419479.SAMN04488563_0564"/>
<dbReference type="OrthoDB" id="5182922at2"/>
<accession>A0A1H2GLA4</accession>
<reference evidence="2" key="1">
    <citation type="submission" date="2016-10" db="EMBL/GenBank/DDBJ databases">
        <authorList>
            <person name="Varghese N."/>
            <person name="Submissions S."/>
        </authorList>
    </citation>
    <scope>NUCLEOTIDE SEQUENCE [LARGE SCALE GENOMIC DNA]</scope>
    <source>
        <strain evidence="2">DSM 45079</strain>
    </source>
</reference>
<dbReference type="Proteomes" id="UP000182977">
    <property type="component" value="Chromosome I"/>
</dbReference>
<dbReference type="AlphaFoldDB" id="A0A1H2GLA4"/>
<gene>
    <name evidence="1" type="ORF">SAMN04488563_0564</name>
</gene>
<evidence type="ECO:0000313" key="2">
    <source>
        <dbReference type="Proteomes" id="UP000182977"/>
    </source>
</evidence>
<organism evidence="1 2">
    <name type="scientific">Jiangella alkaliphila</name>
    <dbReference type="NCBI Taxonomy" id="419479"/>
    <lineage>
        <taxon>Bacteria</taxon>
        <taxon>Bacillati</taxon>
        <taxon>Actinomycetota</taxon>
        <taxon>Actinomycetes</taxon>
        <taxon>Jiangellales</taxon>
        <taxon>Jiangellaceae</taxon>
        <taxon>Jiangella</taxon>
    </lineage>
</organism>
<sequence length="170" mass="19220">MTPRSTNFRSWFAWFSDTSQEADSYIEGCERVPEWLAEGNQGFIEFRAELATHIKESSLPPRRNESQWGMDEWLRDIWFDAFGPEPAPGDPYPVPLDRWGRVRFTDYLLHAVGEDDEDSSPGAAAWLAARGLDAATVTATPDGEMENVRPEPADYADRLARLTEAGLREP</sequence>
<keyword evidence="2" id="KW-1185">Reference proteome</keyword>
<proteinExistence type="predicted"/>